<sequence>MDFQFPIGSYAIDIVKCMGGVYILIPASLDMSMMVTEEIKQLYNLSDGAQSPLRYKDCGFLPVRFYVLQLQGNALHCGHALIQSPYGMCDKHDFGTWMEKLVVGLSTRWYRCRGYGSIINIMVGQYVIRYDVMTGVSTTQFLPKGFYCGYLDSIQPDVVYRPSLHKKP</sequence>
<proteinExistence type="predicted"/>
<keyword evidence="2" id="KW-1185">Reference proteome</keyword>
<dbReference type="Proteomes" id="UP000822688">
    <property type="component" value="Chromosome 8"/>
</dbReference>
<evidence type="ECO:0000313" key="2">
    <source>
        <dbReference type="Proteomes" id="UP000822688"/>
    </source>
</evidence>
<dbReference type="AlphaFoldDB" id="A0A8T0H482"/>
<accession>A0A8T0H482</accession>
<gene>
    <name evidence="1" type="ORF">KC19_8G167100</name>
</gene>
<name>A0A8T0H482_CERPU</name>
<dbReference type="EMBL" id="CM026429">
    <property type="protein sequence ID" value="KAG0565129.1"/>
    <property type="molecule type" value="Genomic_DNA"/>
</dbReference>
<comment type="caution">
    <text evidence="1">The sequence shown here is derived from an EMBL/GenBank/DDBJ whole genome shotgun (WGS) entry which is preliminary data.</text>
</comment>
<evidence type="ECO:0000313" key="1">
    <source>
        <dbReference type="EMBL" id="KAG0565129.1"/>
    </source>
</evidence>
<protein>
    <submittedName>
        <fullName evidence="1">Uncharacterized protein</fullName>
    </submittedName>
</protein>
<organism evidence="1 2">
    <name type="scientific">Ceratodon purpureus</name>
    <name type="common">Fire moss</name>
    <name type="synonym">Dicranum purpureum</name>
    <dbReference type="NCBI Taxonomy" id="3225"/>
    <lineage>
        <taxon>Eukaryota</taxon>
        <taxon>Viridiplantae</taxon>
        <taxon>Streptophyta</taxon>
        <taxon>Embryophyta</taxon>
        <taxon>Bryophyta</taxon>
        <taxon>Bryophytina</taxon>
        <taxon>Bryopsida</taxon>
        <taxon>Dicranidae</taxon>
        <taxon>Pseudoditrichales</taxon>
        <taxon>Ditrichaceae</taxon>
        <taxon>Ceratodon</taxon>
    </lineage>
</organism>
<reference evidence="1" key="1">
    <citation type="submission" date="2020-06" db="EMBL/GenBank/DDBJ databases">
        <title>WGS assembly of Ceratodon purpureus strain R40.</title>
        <authorList>
            <person name="Carey S.B."/>
            <person name="Jenkins J."/>
            <person name="Shu S."/>
            <person name="Lovell J.T."/>
            <person name="Sreedasyam A."/>
            <person name="Maumus F."/>
            <person name="Tiley G.P."/>
            <person name="Fernandez-Pozo N."/>
            <person name="Barry K."/>
            <person name="Chen C."/>
            <person name="Wang M."/>
            <person name="Lipzen A."/>
            <person name="Daum C."/>
            <person name="Saski C.A."/>
            <person name="Payton A.C."/>
            <person name="Mcbreen J.C."/>
            <person name="Conrad R.E."/>
            <person name="Kollar L.M."/>
            <person name="Olsson S."/>
            <person name="Huttunen S."/>
            <person name="Landis J.B."/>
            <person name="Wickett N.J."/>
            <person name="Johnson M.G."/>
            <person name="Rensing S.A."/>
            <person name="Grimwood J."/>
            <person name="Schmutz J."/>
            <person name="Mcdaniel S.F."/>
        </authorList>
    </citation>
    <scope>NUCLEOTIDE SEQUENCE</scope>
    <source>
        <strain evidence="1">R40</strain>
    </source>
</reference>